<dbReference type="SUPFAM" id="SSF49464">
    <property type="entry name" value="Carboxypeptidase regulatory domain-like"/>
    <property type="match status" value="1"/>
</dbReference>
<dbReference type="OrthoDB" id="9768177at2"/>
<dbReference type="PANTHER" id="PTHR32552">
    <property type="entry name" value="FERRICHROME IRON RECEPTOR-RELATED"/>
    <property type="match status" value="1"/>
</dbReference>
<keyword evidence="6" id="KW-0408">Iron</keyword>
<dbReference type="InterPro" id="IPR012910">
    <property type="entry name" value="Plug_dom"/>
</dbReference>
<dbReference type="InterPro" id="IPR008969">
    <property type="entry name" value="CarboxyPept-like_regulatory"/>
</dbReference>
<dbReference type="PROSITE" id="PS52016">
    <property type="entry name" value="TONB_DEPENDENT_REC_3"/>
    <property type="match status" value="1"/>
</dbReference>
<keyword evidence="5 11" id="KW-0812">Transmembrane</keyword>
<name>A0A1T4LBE8_9BACT</name>
<keyword evidence="4" id="KW-0410">Iron transport</keyword>
<keyword evidence="17" id="KW-1185">Reference proteome</keyword>
<evidence type="ECO:0000256" key="11">
    <source>
        <dbReference type="PROSITE-ProRule" id="PRU01360"/>
    </source>
</evidence>
<dbReference type="RefSeq" id="WP_078667246.1">
    <property type="nucleotide sequence ID" value="NZ_FUWZ01000001.1"/>
</dbReference>
<feature type="domain" description="TonB-dependent receptor-like beta-barrel" evidence="14">
    <location>
        <begin position="391"/>
        <end position="915"/>
    </location>
</feature>
<dbReference type="InterPro" id="IPR036942">
    <property type="entry name" value="Beta-barrel_TonB_sf"/>
</dbReference>
<dbReference type="Gene3D" id="2.170.130.10">
    <property type="entry name" value="TonB-dependent receptor, plug domain"/>
    <property type="match status" value="1"/>
</dbReference>
<dbReference type="PANTHER" id="PTHR32552:SF81">
    <property type="entry name" value="TONB-DEPENDENT OUTER MEMBRANE RECEPTOR"/>
    <property type="match status" value="1"/>
</dbReference>
<accession>A0A1T4LBE8</accession>
<keyword evidence="8 12" id="KW-0798">TonB box</keyword>
<dbReference type="GO" id="GO:0009279">
    <property type="term" value="C:cell outer membrane"/>
    <property type="evidence" value="ECO:0007669"/>
    <property type="project" value="UniProtKB-SubCell"/>
</dbReference>
<evidence type="ECO:0000256" key="7">
    <source>
        <dbReference type="ARBA" id="ARBA00023065"/>
    </source>
</evidence>
<dbReference type="Gene3D" id="2.60.40.1120">
    <property type="entry name" value="Carboxypeptidase-like, regulatory domain"/>
    <property type="match status" value="1"/>
</dbReference>
<evidence type="ECO:0000313" key="16">
    <source>
        <dbReference type="EMBL" id="SJZ51961.1"/>
    </source>
</evidence>
<evidence type="ECO:0000256" key="4">
    <source>
        <dbReference type="ARBA" id="ARBA00022496"/>
    </source>
</evidence>
<dbReference type="AlphaFoldDB" id="A0A1T4LBE8"/>
<dbReference type="Gene3D" id="2.40.170.20">
    <property type="entry name" value="TonB-dependent receptor, beta-barrel domain"/>
    <property type="match status" value="1"/>
</dbReference>
<evidence type="ECO:0000256" key="3">
    <source>
        <dbReference type="ARBA" id="ARBA00022452"/>
    </source>
</evidence>
<protein>
    <submittedName>
        <fullName evidence="16">Iron complex outermembrane recepter protein</fullName>
    </submittedName>
</protein>
<dbReference type="Pfam" id="PF13715">
    <property type="entry name" value="CarbopepD_reg_2"/>
    <property type="match status" value="1"/>
</dbReference>
<dbReference type="STRING" id="634771.SAMN04488128_101571"/>
<dbReference type="GO" id="GO:0006826">
    <property type="term" value="P:iron ion transport"/>
    <property type="evidence" value="ECO:0007669"/>
    <property type="project" value="UniProtKB-KW"/>
</dbReference>
<feature type="signal peptide" evidence="13">
    <location>
        <begin position="1"/>
        <end position="21"/>
    </location>
</feature>
<evidence type="ECO:0000256" key="2">
    <source>
        <dbReference type="ARBA" id="ARBA00022448"/>
    </source>
</evidence>
<dbReference type="Proteomes" id="UP000190367">
    <property type="component" value="Unassembled WGS sequence"/>
</dbReference>
<dbReference type="Pfam" id="PF00593">
    <property type="entry name" value="TonB_dep_Rec_b-barrel"/>
    <property type="match status" value="1"/>
</dbReference>
<evidence type="ECO:0000256" key="5">
    <source>
        <dbReference type="ARBA" id="ARBA00022692"/>
    </source>
</evidence>
<evidence type="ECO:0000256" key="1">
    <source>
        <dbReference type="ARBA" id="ARBA00004571"/>
    </source>
</evidence>
<evidence type="ECO:0000313" key="17">
    <source>
        <dbReference type="Proteomes" id="UP000190367"/>
    </source>
</evidence>
<evidence type="ECO:0000256" key="12">
    <source>
        <dbReference type="RuleBase" id="RU003357"/>
    </source>
</evidence>
<dbReference type="SUPFAM" id="SSF56935">
    <property type="entry name" value="Porins"/>
    <property type="match status" value="1"/>
</dbReference>
<dbReference type="EMBL" id="FUWZ01000001">
    <property type="protein sequence ID" value="SJZ51961.1"/>
    <property type="molecule type" value="Genomic_DNA"/>
</dbReference>
<dbReference type="NCBIfam" id="TIGR04056">
    <property type="entry name" value="OMP_RagA_SusC"/>
    <property type="match status" value="1"/>
</dbReference>
<keyword evidence="2 11" id="KW-0813">Transport</keyword>
<organism evidence="16 17">
    <name type="scientific">Chitinophaga eiseniae</name>
    <dbReference type="NCBI Taxonomy" id="634771"/>
    <lineage>
        <taxon>Bacteria</taxon>
        <taxon>Pseudomonadati</taxon>
        <taxon>Bacteroidota</taxon>
        <taxon>Chitinophagia</taxon>
        <taxon>Chitinophagales</taxon>
        <taxon>Chitinophagaceae</taxon>
        <taxon>Chitinophaga</taxon>
    </lineage>
</organism>
<dbReference type="Pfam" id="PF07715">
    <property type="entry name" value="Plug"/>
    <property type="match status" value="1"/>
</dbReference>
<keyword evidence="10 11" id="KW-0998">Cell outer membrane</keyword>
<feature type="domain" description="TonB-dependent receptor plug" evidence="15">
    <location>
        <begin position="116"/>
        <end position="234"/>
    </location>
</feature>
<evidence type="ECO:0000256" key="9">
    <source>
        <dbReference type="ARBA" id="ARBA00023136"/>
    </source>
</evidence>
<evidence type="ECO:0000256" key="10">
    <source>
        <dbReference type="ARBA" id="ARBA00023237"/>
    </source>
</evidence>
<dbReference type="InterPro" id="IPR039426">
    <property type="entry name" value="TonB-dep_rcpt-like"/>
</dbReference>
<evidence type="ECO:0000259" key="14">
    <source>
        <dbReference type="Pfam" id="PF00593"/>
    </source>
</evidence>
<dbReference type="NCBIfam" id="TIGR04057">
    <property type="entry name" value="SusC_RagA_signa"/>
    <property type="match status" value="1"/>
</dbReference>
<dbReference type="InterPro" id="IPR023997">
    <property type="entry name" value="TonB-dep_OMP_SusC/RagA_CS"/>
</dbReference>
<evidence type="ECO:0000256" key="6">
    <source>
        <dbReference type="ARBA" id="ARBA00023004"/>
    </source>
</evidence>
<comment type="subcellular location">
    <subcellularLocation>
        <location evidence="1 11">Cell outer membrane</location>
        <topology evidence="1 11">Multi-pass membrane protein</topology>
    </subcellularLocation>
</comment>
<evidence type="ECO:0000256" key="13">
    <source>
        <dbReference type="SAM" id="SignalP"/>
    </source>
</evidence>
<comment type="similarity">
    <text evidence="11 12">Belongs to the TonB-dependent receptor family.</text>
</comment>
<evidence type="ECO:0000259" key="15">
    <source>
        <dbReference type="Pfam" id="PF07715"/>
    </source>
</evidence>
<gene>
    <name evidence="16" type="ORF">SAMN04488128_101571</name>
</gene>
<proteinExistence type="inferred from homology"/>
<reference evidence="17" key="1">
    <citation type="submission" date="2017-02" db="EMBL/GenBank/DDBJ databases">
        <authorList>
            <person name="Varghese N."/>
            <person name="Submissions S."/>
        </authorList>
    </citation>
    <scope>NUCLEOTIDE SEQUENCE [LARGE SCALE GENOMIC DNA]</scope>
    <source>
        <strain evidence="17">DSM 22224</strain>
    </source>
</reference>
<keyword evidence="7" id="KW-0406">Ion transport</keyword>
<sequence length="1083" mass="117737">MRRSFLLTTLLFLCCCFAAWAQDKKAVTGTVKDEKGTPLPGVTVKEKGTANGAMSGADGTFKVQVASDATLVLSYIGFMNQEVPVNGQTTLSIVLKEDNKNLNEVVVTAMGMKREQRKLGYAVTELKGADVAKTNSINPVSALQGKVAGLDISAAAGGPAAAPRIVLRGAKSLNGKDQPIFIVDGVIFENDESAADVNFGNVLKNLNPDDYESVTVLKGAAATALYGSRAINGAILITTKKGNARKGIGVTVSQTAQIEKVYRGAIDLQNGYGQGIDGSYDNTAGGYSFGPKMDGRMVQLPNGTSVPFTPKPNNAKDLYQTGKYFNTNVAMEGGNDKGTFRLSYSHLDNNSVSPNNSFGRNTFAFRGSSQISRVLSADAGVTYATSKTLNPDRQGGDYTNYNIGRKWVYVFPRNYDPSIWSKPENYLGPNGGRANLSTNPGADYFYQQAYNSWTRKESLITGNFALTAVATNWLKFIGKANFSSEQSTDERKEVGTSDFFKGSDAFYSIAGVNKSQYTFTGMAIITPKLGKKFDGSLNLGGETWNSGIGRQYNNYSDGGLRIPFLYDISNSINAPIVKNDPLLRKRINSLFFAASLAYNNELFLDVTGRNDWSSALTYPKGSNGKTTNSYFYPSVSAAWEFTQTLKEEMPSWISYGKLRASYAMVGGDLDPYQINVGYYTPSLFQGSATGKNLPLVNIYNTDILPNMALKPSISKSWELGANVRFFNNRLGFDFAWYRTNITNQIINLPTPIESGVTSRYINAGSMINRGIELSINGTPIQHKNFTWDVTLNGSRNKNKIISLAPGVDQLQLNEDQGVKAIASVGGSYGNLITDYGYTRDANGKPIISLGGSDFPYKFVRGGAVVGNIMPDFNLGLQNSFTYKNWNLGVLIQARIGGDFFSASHQYGTGRGTTANTMYGRDSEHGGITFTDGSGVTRNDGMIPDAVFQKGTTISKDGQNIALDGMTYQQAYEKGYVSPLTPFQYYGMVGDWGIGIREASVFDASYVALREVSLGYSLPTDLVQRWRLNSLRVSLVGRNLGYLFNNLPDHINPEAVRNNKTSAFSEYGAVPFVRNMGLTVQVGF</sequence>
<dbReference type="InterPro" id="IPR000531">
    <property type="entry name" value="Beta-barrel_TonB"/>
</dbReference>
<dbReference type="InterPro" id="IPR037066">
    <property type="entry name" value="Plug_dom_sf"/>
</dbReference>
<feature type="chain" id="PRO_5013363865" evidence="13">
    <location>
        <begin position="22"/>
        <end position="1083"/>
    </location>
</feature>
<dbReference type="InterPro" id="IPR023996">
    <property type="entry name" value="TonB-dep_OMP_SusC/RagA"/>
</dbReference>
<evidence type="ECO:0000256" key="8">
    <source>
        <dbReference type="ARBA" id="ARBA00023077"/>
    </source>
</evidence>
<keyword evidence="3 11" id="KW-1134">Transmembrane beta strand</keyword>
<keyword evidence="13" id="KW-0732">Signal</keyword>
<keyword evidence="9 11" id="KW-0472">Membrane</keyword>